<name>A0A9Q1MWB1_9SOLA</name>
<protein>
    <submittedName>
        <fullName evidence="1">Uncharacterized protein</fullName>
    </submittedName>
</protein>
<keyword evidence="2" id="KW-1185">Reference proteome</keyword>
<dbReference type="AlphaFoldDB" id="A0A9Q1MWB1"/>
<comment type="caution">
    <text evidence="1">The sequence shown here is derived from an EMBL/GenBank/DDBJ whole genome shotgun (WGS) entry which is preliminary data.</text>
</comment>
<evidence type="ECO:0000313" key="1">
    <source>
        <dbReference type="EMBL" id="KAJ8569763.1"/>
    </source>
</evidence>
<dbReference type="EMBL" id="JAJAGQ010000002">
    <property type="protein sequence ID" value="KAJ8569763.1"/>
    <property type="molecule type" value="Genomic_DNA"/>
</dbReference>
<evidence type="ECO:0000313" key="2">
    <source>
        <dbReference type="Proteomes" id="UP001152561"/>
    </source>
</evidence>
<sequence>MTRPGPSRREPGCCLAVAAGPRPDGLTSAVGGPAWWLGQSPIGLSTKQAAGTGPLQLGMGMQVRPSSTDWAILVVVQATGNRQYLGLAAGCGCLCRSLSLYCCYRGLCRHALRCGTAVAGSLAVVAGWYWPPVESCRQRLMPCDCARLVWHGVFLLTKVMNVLC</sequence>
<reference evidence="2" key="1">
    <citation type="journal article" date="2023" name="Proc. Natl. Acad. Sci. U.S.A.">
        <title>Genomic and structural basis for evolution of tropane alkaloid biosynthesis.</title>
        <authorList>
            <person name="Wanga Y.-J."/>
            <person name="Taina T."/>
            <person name="Yua J.-Y."/>
            <person name="Lia J."/>
            <person name="Xua B."/>
            <person name="Chenc J."/>
            <person name="D'Auriad J.C."/>
            <person name="Huanga J.-P."/>
            <person name="Huanga S.-X."/>
        </authorList>
    </citation>
    <scope>NUCLEOTIDE SEQUENCE [LARGE SCALE GENOMIC DNA]</scope>
    <source>
        <strain evidence="2">cv. KIB-2019</strain>
    </source>
</reference>
<proteinExistence type="predicted"/>
<dbReference type="Proteomes" id="UP001152561">
    <property type="component" value="Unassembled WGS sequence"/>
</dbReference>
<gene>
    <name evidence="1" type="ORF">K7X08_006340</name>
</gene>
<accession>A0A9Q1MWB1</accession>
<organism evidence="1 2">
    <name type="scientific">Anisodus acutangulus</name>
    <dbReference type="NCBI Taxonomy" id="402998"/>
    <lineage>
        <taxon>Eukaryota</taxon>
        <taxon>Viridiplantae</taxon>
        <taxon>Streptophyta</taxon>
        <taxon>Embryophyta</taxon>
        <taxon>Tracheophyta</taxon>
        <taxon>Spermatophyta</taxon>
        <taxon>Magnoliopsida</taxon>
        <taxon>eudicotyledons</taxon>
        <taxon>Gunneridae</taxon>
        <taxon>Pentapetalae</taxon>
        <taxon>asterids</taxon>
        <taxon>lamiids</taxon>
        <taxon>Solanales</taxon>
        <taxon>Solanaceae</taxon>
        <taxon>Solanoideae</taxon>
        <taxon>Hyoscyameae</taxon>
        <taxon>Anisodus</taxon>
    </lineage>
</organism>